<dbReference type="GO" id="GO:0005524">
    <property type="term" value="F:ATP binding"/>
    <property type="evidence" value="ECO:0007669"/>
    <property type="project" value="InterPro"/>
</dbReference>
<dbReference type="InterPro" id="IPR006083">
    <property type="entry name" value="PRK/URK"/>
</dbReference>
<dbReference type="NCBIfam" id="NF006743">
    <property type="entry name" value="PRK09270.1-2"/>
    <property type="match status" value="1"/>
</dbReference>
<feature type="domain" description="Phosphoribulokinase/uridine kinase" evidence="1">
    <location>
        <begin position="41"/>
        <end position="196"/>
    </location>
</feature>
<dbReference type="Proteomes" id="UP000093962">
    <property type="component" value="Unassembled WGS sequence"/>
</dbReference>
<evidence type="ECO:0000259" key="1">
    <source>
        <dbReference type="Pfam" id="PF00485"/>
    </source>
</evidence>
<dbReference type="Gene3D" id="3.40.50.300">
    <property type="entry name" value="P-loop containing nucleotide triphosphate hydrolases"/>
    <property type="match status" value="2"/>
</dbReference>
<dbReference type="SUPFAM" id="SSF52540">
    <property type="entry name" value="P-loop containing nucleoside triphosphate hydrolases"/>
    <property type="match status" value="1"/>
</dbReference>
<keyword evidence="2" id="KW-0418">Kinase</keyword>
<reference evidence="2 3" key="1">
    <citation type="submission" date="2016-06" db="EMBL/GenBank/DDBJ databases">
        <authorList>
            <person name="Kjaerup R.B."/>
            <person name="Dalgaard T.S."/>
            <person name="Juul-Madsen H.R."/>
        </authorList>
    </citation>
    <scope>NUCLEOTIDE SEQUENCE [LARGE SCALE GENOMIC DNA]</scope>
    <source>
        <strain evidence="2 3">1199456.5</strain>
    </source>
</reference>
<dbReference type="AlphaFoldDB" id="A0A1A0M4S5"/>
<organism evidence="2 3">
    <name type="scientific">Mycolicibacterium mucogenicum</name>
    <name type="common">Mycobacterium mucogenicum</name>
    <dbReference type="NCBI Taxonomy" id="56689"/>
    <lineage>
        <taxon>Bacteria</taxon>
        <taxon>Bacillati</taxon>
        <taxon>Actinomycetota</taxon>
        <taxon>Actinomycetes</taxon>
        <taxon>Mycobacteriales</taxon>
        <taxon>Mycobacteriaceae</taxon>
        <taxon>Mycolicibacterium</taxon>
    </lineage>
</organism>
<comment type="caution">
    <text evidence="2">The sequence shown here is derived from an EMBL/GenBank/DDBJ whole genome shotgun (WGS) entry which is preliminary data.</text>
</comment>
<dbReference type="EMBL" id="LZSF01000245">
    <property type="protein sequence ID" value="OBA80390.1"/>
    <property type="molecule type" value="Genomic_DNA"/>
</dbReference>
<dbReference type="InterPro" id="IPR027417">
    <property type="entry name" value="P-loop_NTPase"/>
</dbReference>
<dbReference type="GO" id="GO:0016301">
    <property type="term" value="F:kinase activity"/>
    <property type="evidence" value="ECO:0007669"/>
    <property type="project" value="UniProtKB-KW"/>
</dbReference>
<dbReference type="PANTHER" id="PTHR10285">
    <property type="entry name" value="URIDINE KINASE"/>
    <property type="match status" value="1"/>
</dbReference>
<name>A0A1A0M4S5_MYCMU</name>
<keyword evidence="2" id="KW-0808">Transferase</keyword>
<dbReference type="Pfam" id="PF00485">
    <property type="entry name" value="PRK"/>
    <property type="match status" value="1"/>
</dbReference>
<accession>A0A1A0M4S5</accession>
<gene>
    <name evidence="2" type="ORF">A5642_02965</name>
</gene>
<protein>
    <submittedName>
        <fullName evidence="2">Nucleoside/nucleotide kinase family protein</fullName>
    </submittedName>
</protein>
<sequence>MAGIACCTSSTWTRRTANVRAMARLTDDVARLLDERSGRVVVGLTGPPGVGKSTAAAHLVDEFNSAQHDFAALLPMDGFHLANAQLARLGRKGRKGAPDTFDAAGFLVALARVRDAYQTADVYVPRFDRAMEESVAAGLVVPAAARLVVTEGNYLALPSNGFAGARELIDRLYYLSGADEVRRQRLLARHIAGGRSLIAAEHWVRAVDEPNARLIAETQVRCDRTWEMADRP</sequence>
<proteinExistence type="predicted"/>
<evidence type="ECO:0000313" key="3">
    <source>
        <dbReference type="Proteomes" id="UP000093962"/>
    </source>
</evidence>
<evidence type="ECO:0000313" key="2">
    <source>
        <dbReference type="EMBL" id="OBA80390.1"/>
    </source>
</evidence>